<sequence length="320" mass="36086">MVTPEQAALIEGAFRSMDRDGTGLVRLEDIFRVFDDSRHPRVRDGELAPAATRDMLMHQFGATAQAHGGVSFDVFMRFHERMAEDAAVAKVNDKELFLTDTIIGVWRLGTLLQPTLIRPLFPVNVRPSGLYATQYMSLVWVDEVAGPGSFVVHVVRDVVRPIFSRGDLPPQLRGMFAYPTELAGMKIIEERLQIATQRWLDFVWEYEEGKHAAVPGIISARVDPDTLPQYLRDMIVEHDVAKAIPSLFFVPTSVAVNPMYKRSSEEYGYGVPEEVKRMSRWKDLTYSGQACGLIYHGRVGKFTRERRDAPVQDVGSAMNI</sequence>
<keyword evidence="3" id="KW-1185">Reference proteome</keyword>
<dbReference type="PROSITE" id="PS50222">
    <property type="entry name" value="EF_HAND_2"/>
    <property type="match status" value="1"/>
</dbReference>
<name>A0A1G4I0F4_TRYEQ</name>
<dbReference type="SUPFAM" id="SSF47473">
    <property type="entry name" value="EF-hand"/>
    <property type="match status" value="1"/>
</dbReference>
<gene>
    <name evidence="2" type="ORF">TEOVI_000752100</name>
</gene>
<dbReference type="InterPro" id="IPR011992">
    <property type="entry name" value="EF-hand-dom_pair"/>
</dbReference>
<dbReference type="EMBL" id="CZPT02000224">
    <property type="protein sequence ID" value="SCU65146.1"/>
    <property type="molecule type" value="Genomic_DNA"/>
</dbReference>
<dbReference type="RefSeq" id="XP_067076795.1">
    <property type="nucleotide sequence ID" value="XM_067220694.1"/>
</dbReference>
<evidence type="ECO:0000259" key="1">
    <source>
        <dbReference type="PROSITE" id="PS50222"/>
    </source>
</evidence>
<accession>A0A1G4I0F4</accession>
<dbReference type="Gene3D" id="1.10.238.10">
    <property type="entry name" value="EF-hand"/>
    <property type="match status" value="1"/>
</dbReference>
<organism evidence="2 3">
    <name type="scientific">Trypanosoma equiperdum</name>
    <dbReference type="NCBI Taxonomy" id="5694"/>
    <lineage>
        <taxon>Eukaryota</taxon>
        <taxon>Discoba</taxon>
        <taxon>Euglenozoa</taxon>
        <taxon>Kinetoplastea</taxon>
        <taxon>Metakinetoplastina</taxon>
        <taxon>Trypanosomatida</taxon>
        <taxon>Trypanosomatidae</taxon>
        <taxon>Trypanosoma</taxon>
    </lineage>
</organism>
<dbReference type="Proteomes" id="UP000195570">
    <property type="component" value="Unassembled WGS sequence"/>
</dbReference>
<proteinExistence type="predicted"/>
<protein>
    <recommendedName>
        <fullName evidence="1">EF-hand domain-containing protein</fullName>
    </recommendedName>
</protein>
<dbReference type="VEuPathDB" id="TriTrypDB:TEOVI_000752100"/>
<evidence type="ECO:0000313" key="2">
    <source>
        <dbReference type="EMBL" id="SCU65146.1"/>
    </source>
</evidence>
<dbReference type="InterPro" id="IPR002048">
    <property type="entry name" value="EF_hand_dom"/>
</dbReference>
<dbReference type="GO" id="GO:0005509">
    <property type="term" value="F:calcium ion binding"/>
    <property type="evidence" value="ECO:0007669"/>
    <property type="project" value="InterPro"/>
</dbReference>
<dbReference type="AlphaFoldDB" id="A0A1G4I0F4"/>
<evidence type="ECO:0000313" key="3">
    <source>
        <dbReference type="Proteomes" id="UP000195570"/>
    </source>
</evidence>
<comment type="caution">
    <text evidence="2">The sequence shown here is derived from an EMBL/GenBank/DDBJ whole genome shotgun (WGS) entry which is preliminary data.</text>
</comment>
<reference evidence="2" key="1">
    <citation type="submission" date="2016-09" db="EMBL/GenBank/DDBJ databases">
        <authorList>
            <person name="Hebert L."/>
            <person name="Moumen B."/>
        </authorList>
    </citation>
    <scope>NUCLEOTIDE SEQUENCE [LARGE SCALE GENOMIC DNA]</scope>
    <source>
        <strain evidence="2">OVI</strain>
    </source>
</reference>
<dbReference type="GeneID" id="92381455"/>
<feature type="domain" description="EF-hand" evidence="1">
    <location>
        <begin position="5"/>
        <end position="40"/>
    </location>
</feature>